<evidence type="ECO:0000313" key="3">
    <source>
        <dbReference type="Proteomes" id="UP000238325"/>
    </source>
</evidence>
<proteinExistence type="predicted"/>
<keyword evidence="3" id="KW-1185">Reference proteome</keyword>
<organism evidence="1 4">
    <name type="scientific">Chryseobacterium culicis</name>
    <dbReference type="NCBI Taxonomy" id="680127"/>
    <lineage>
        <taxon>Bacteria</taxon>
        <taxon>Pseudomonadati</taxon>
        <taxon>Bacteroidota</taxon>
        <taxon>Flavobacteriia</taxon>
        <taxon>Flavobacteriales</taxon>
        <taxon>Weeksellaceae</taxon>
        <taxon>Chryseobacterium group</taxon>
        <taxon>Chryseobacterium</taxon>
    </lineage>
</organism>
<accession>A0A2S9CPU2</accession>
<dbReference type="EMBL" id="PCPP01000003">
    <property type="protein sequence ID" value="PRB82537.1"/>
    <property type="molecule type" value="Genomic_DNA"/>
</dbReference>
<dbReference type="AlphaFoldDB" id="A0A2S9CPU2"/>
<protein>
    <submittedName>
        <fullName evidence="1">Uncharacterized protein</fullName>
    </submittedName>
</protein>
<sequence>MKRNGAEIRDSGYWDIRFGMLSIVNFASQVNDDFFNRARTSILNFKHQRNKLATKKTSNQ</sequence>
<gene>
    <name evidence="1" type="ORF">CQ022_17775</name>
    <name evidence="2" type="ORF">CQ033_16670</name>
</gene>
<dbReference type="EMBL" id="PCPH01000004">
    <property type="protein sequence ID" value="PRB88912.1"/>
    <property type="molecule type" value="Genomic_DNA"/>
</dbReference>
<evidence type="ECO:0000313" key="4">
    <source>
        <dbReference type="Proteomes" id="UP000238534"/>
    </source>
</evidence>
<evidence type="ECO:0000313" key="1">
    <source>
        <dbReference type="EMBL" id="PRB82537.1"/>
    </source>
</evidence>
<dbReference type="Proteomes" id="UP000238325">
    <property type="component" value="Unassembled WGS sequence"/>
</dbReference>
<dbReference type="Proteomes" id="UP000238534">
    <property type="component" value="Unassembled WGS sequence"/>
</dbReference>
<comment type="caution">
    <text evidence="1">The sequence shown here is derived from an EMBL/GenBank/DDBJ whole genome shotgun (WGS) entry which is preliminary data.</text>
</comment>
<evidence type="ECO:0000313" key="2">
    <source>
        <dbReference type="EMBL" id="PRB88912.1"/>
    </source>
</evidence>
<name>A0A2S9CPU2_CHRCI</name>
<reference evidence="3 4" key="1">
    <citation type="submission" date="2017-09" db="EMBL/GenBank/DDBJ databases">
        <title>Genomic, metabolic, and phenotypic characteristics of bacterial isolates from the natural microbiome of the model nematode Caenorhabditis elegans.</title>
        <authorList>
            <person name="Zimmermann J."/>
            <person name="Obeng N."/>
            <person name="Yang W."/>
            <person name="Obeng O."/>
            <person name="Kissoyan K."/>
            <person name="Pees B."/>
            <person name="Dirksen P."/>
            <person name="Hoppner M."/>
            <person name="Franke A."/>
            <person name="Rosenstiel P."/>
            <person name="Leippe M."/>
            <person name="Dierking K."/>
            <person name="Kaleta C."/>
            <person name="Schulenburg H."/>
        </authorList>
    </citation>
    <scope>NUCLEOTIDE SEQUENCE [LARGE SCALE GENOMIC DNA]</scope>
    <source>
        <strain evidence="1 4">MYb25</strain>
        <strain evidence="2 3">MYb44</strain>
    </source>
</reference>